<dbReference type="PANTHER" id="PTHR44051">
    <property type="entry name" value="GLUTATHIONE S-TRANSFERASE-RELATED"/>
    <property type="match status" value="1"/>
</dbReference>
<gene>
    <name evidence="2" type="ORF">Q3O59_07665</name>
</gene>
<evidence type="ECO:0000313" key="3">
    <source>
        <dbReference type="Proteomes" id="UP001236258"/>
    </source>
</evidence>
<dbReference type="Proteomes" id="UP001236258">
    <property type="component" value="Unassembled WGS sequence"/>
</dbReference>
<dbReference type="Gene3D" id="1.20.1050.10">
    <property type="match status" value="1"/>
</dbReference>
<evidence type="ECO:0000259" key="1">
    <source>
        <dbReference type="PROSITE" id="PS50404"/>
    </source>
</evidence>
<keyword evidence="3" id="KW-1185">Reference proteome</keyword>
<dbReference type="Gene3D" id="3.40.30.10">
    <property type="entry name" value="Glutaredoxin"/>
    <property type="match status" value="1"/>
</dbReference>
<reference evidence="2 3" key="1">
    <citation type="submission" date="2023-08" db="EMBL/GenBank/DDBJ databases">
        <authorList>
            <person name="Joshi A."/>
            <person name="Thite S."/>
        </authorList>
    </citation>
    <scope>NUCLEOTIDE SEQUENCE [LARGE SCALE GENOMIC DNA]</scope>
    <source>
        <strain evidence="2 3">1E1</strain>
    </source>
</reference>
<dbReference type="EMBL" id="JAUZVY010000002">
    <property type="protein sequence ID" value="MDP4528902.1"/>
    <property type="molecule type" value="Genomic_DNA"/>
</dbReference>
<comment type="caution">
    <text evidence="2">The sequence shown here is derived from an EMBL/GenBank/DDBJ whole genome shotgun (WGS) entry which is preliminary data.</text>
</comment>
<name>A0ABT9GPL1_9GAMM</name>
<organism evidence="2 3">
    <name type="scientific">Alkalimonas delamerensis</name>
    <dbReference type="NCBI Taxonomy" id="265981"/>
    <lineage>
        <taxon>Bacteria</taxon>
        <taxon>Pseudomonadati</taxon>
        <taxon>Pseudomonadota</taxon>
        <taxon>Gammaproteobacteria</taxon>
        <taxon>Alkalimonas</taxon>
    </lineage>
</organism>
<dbReference type="InterPro" id="IPR036249">
    <property type="entry name" value="Thioredoxin-like_sf"/>
</dbReference>
<dbReference type="CDD" id="cd00570">
    <property type="entry name" value="GST_N_family"/>
    <property type="match status" value="1"/>
</dbReference>
<accession>A0ABT9GPL1</accession>
<sequence>MKLFGSIPSPYVRRIRLLLADSAYEFVNLNIFSEQDRATLVRLNPTRKIPMLLDGDQVIFDSGLIYRYLSEKLGRPLLSWAQENQVVLINAVNDSLVELLLCQRSGLDTSDDKLFFNLQRERVAEVLAVLEQQAAQQHFSDWNYAAICLYSLLDWIDFRQLWSLEPFPTLQQFVAANQHQAGVALSDPRKGS</sequence>
<feature type="domain" description="GST N-terminal" evidence="1">
    <location>
        <begin position="1"/>
        <end position="77"/>
    </location>
</feature>
<dbReference type="InterPro" id="IPR004045">
    <property type="entry name" value="Glutathione_S-Trfase_N"/>
</dbReference>
<dbReference type="PROSITE" id="PS50404">
    <property type="entry name" value="GST_NTER"/>
    <property type="match status" value="1"/>
</dbReference>
<dbReference type="Pfam" id="PF02798">
    <property type="entry name" value="GST_N"/>
    <property type="match status" value="1"/>
</dbReference>
<dbReference type="RefSeq" id="WP_305944996.1">
    <property type="nucleotide sequence ID" value="NZ_JAUZVY010000002.1"/>
</dbReference>
<proteinExistence type="predicted"/>
<dbReference type="SUPFAM" id="SSF52833">
    <property type="entry name" value="Thioredoxin-like"/>
    <property type="match status" value="1"/>
</dbReference>
<evidence type="ECO:0000313" key="2">
    <source>
        <dbReference type="EMBL" id="MDP4528902.1"/>
    </source>
</evidence>
<dbReference type="PANTHER" id="PTHR44051:SF8">
    <property type="entry name" value="GLUTATHIONE S-TRANSFERASE GSTA"/>
    <property type="match status" value="1"/>
</dbReference>
<protein>
    <submittedName>
        <fullName evidence="2">Glutathione S-transferase family protein</fullName>
    </submittedName>
</protein>